<organism evidence="1 2">
    <name type="scientific">Pleurodeles waltl</name>
    <name type="common">Iberian ribbed newt</name>
    <dbReference type="NCBI Taxonomy" id="8319"/>
    <lineage>
        <taxon>Eukaryota</taxon>
        <taxon>Metazoa</taxon>
        <taxon>Chordata</taxon>
        <taxon>Craniata</taxon>
        <taxon>Vertebrata</taxon>
        <taxon>Euteleostomi</taxon>
        <taxon>Amphibia</taxon>
        <taxon>Batrachia</taxon>
        <taxon>Caudata</taxon>
        <taxon>Salamandroidea</taxon>
        <taxon>Salamandridae</taxon>
        <taxon>Pleurodelinae</taxon>
        <taxon>Pleurodeles</taxon>
    </lineage>
</organism>
<keyword evidence="2" id="KW-1185">Reference proteome</keyword>
<accession>A0AAV7REB3</accession>
<comment type="caution">
    <text evidence="1">The sequence shown here is derived from an EMBL/GenBank/DDBJ whole genome shotgun (WGS) entry which is preliminary data.</text>
</comment>
<dbReference type="Proteomes" id="UP001066276">
    <property type="component" value="Chromosome 5"/>
</dbReference>
<evidence type="ECO:0000313" key="2">
    <source>
        <dbReference type="Proteomes" id="UP001066276"/>
    </source>
</evidence>
<proteinExistence type="predicted"/>
<gene>
    <name evidence="1" type="ORF">NDU88_002619</name>
</gene>
<protein>
    <submittedName>
        <fullName evidence="1">Uncharacterized protein</fullName>
    </submittedName>
</protein>
<dbReference type="EMBL" id="JANPWB010000009">
    <property type="protein sequence ID" value="KAJ1149815.1"/>
    <property type="molecule type" value="Genomic_DNA"/>
</dbReference>
<evidence type="ECO:0000313" key="1">
    <source>
        <dbReference type="EMBL" id="KAJ1149815.1"/>
    </source>
</evidence>
<reference evidence="1" key="1">
    <citation type="journal article" date="2022" name="bioRxiv">
        <title>Sequencing and chromosome-scale assembly of the giantPleurodeles waltlgenome.</title>
        <authorList>
            <person name="Brown T."/>
            <person name="Elewa A."/>
            <person name="Iarovenko S."/>
            <person name="Subramanian E."/>
            <person name="Araus A.J."/>
            <person name="Petzold A."/>
            <person name="Susuki M."/>
            <person name="Suzuki K.-i.T."/>
            <person name="Hayashi T."/>
            <person name="Toyoda A."/>
            <person name="Oliveira C."/>
            <person name="Osipova E."/>
            <person name="Leigh N.D."/>
            <person name="Simon A."/>
            <person name="Yun M.H."/>
        </authorList>
    </citation>
    <scope>NUCLEOTIDE SEQUENCE</scope>
    <source>
        <strain evidence="1">20211129_DDA</strain>
        <tissue evidence="1">Liver</tissue>
    </source>
</reference>
<name>A0AAV7REB3_PLEWA</name>
<sequence length="90" mass="9580">MFPQSPLTRGSALALEPRVGGGFFPEMAKRTVGKVDPSLAGVLLHWGRGPKVSFLAGGVKGFPEPTMETKGLGAPALQCRYRIVEPWASD</sequence>
<dbReference type="AlphaFoldDB" id="A0AAV7REB3"/>